<reference evidence="1 2" key="1">
    <citation type="submission" date="2013-04" db="EMBL/GenBank/DDBJ databases">
        <title>The Genome Sequence of Parabacteroides goldsteinii dnLKV18.</title>
        <authorList>
            <consortium name="The Broad Institute Genomics Platform"/>
            <consortium name="The Broad Institute Genome Sequencing Center for Infectious Disease"/>
            <person name="Earl A."/>
            <person name="Xavier R."/>
            <person name="Kuhn K."/>
            <person name="Stappenbeck T."/>
            <person name="Walker B."/>
            <person name="Young S."/>
            <person name="Zeng Q."/>
            <person name="Gargeya S."/>
            <person name="Fitzgerald M."/>
            <person name="Haas B."/>
            <person name="Abouelleil A."/>
            <person name="Allen A.W."/>
            <person name="Alvarado L."/>
            <person name="Arachchi H.M."/>
            <person name="Berlin A.M."/>
            <person name="Chapman S.B."/>
            <person name="Gainer-Dewar J."/>
            <person name="Goldberg J."/>
            <person name="Griggs A."/>
            <person name="Gujja S."/>
            <person name="Hansen M."/>
            <person name="Howarth C."/>
            <person name="Imamovic A."/>
            <person name="Ireland A."/>
            <person name="Larimer J."/>
            <person name="McCowan C."/>
            <person name="Murphy C."/>
            <person name="Pearson M."/>
            <person name="Poon T.W."/>
            <person name="Priest M."/>
            <person name="Roberts A."/>
            <person name="Saif S."/>
            <person name="Shea T."/>
            <person name="Sisk P."/>
            <person name="Sykes S."/>
            <person name="Wortman J."/>
            <person name="Nusbaum C."/>
            <person name="Birren B."/>
        </authorList>
    </citation>
    <scope>NUCLEOTIDE SEQUENCE [LARGE SCALE GENOMIC DNA]</scope>
    <source>
        <strain evidence="2">dnLKV18</strain>
    </source>
</reference>
<dbReference type="Proteomes" id="UP000014140">
    <property type="component" value="Unassembled WGS sequence"/>
</dbReference>
<dbReference type="AlphaFoldDB" id="S0GR99"/>
<sequence>MNSMSDNGVMKGKWTEFVKNFVINGDKDNKYRG</sequence>
<proteinExistence type="predicted"/>
<dbReference type="EMBL" id="ASSQ01000013">
    <property type="protein sequence ID" value="EOS17335.1"/>
    <property type="molecule type" value="Genomic_DNA"/>
</dbReference>
<comment type="caution">
    <text evidence="1">The sequence shown here is derived from an EMBL/GenBank/DDBJ whole genome shotgun (WGS) entry which is preliminary data.</text>
</comment>
<evidence type="ECO:0000313" key="2">
    <source>
        <dbReference type="Proteomes" id="UP000014140"/>
    </source>
</evidence>
<keyword evidence="2" id="KW-1185">Reference proteome</keyword>
<evidence type="ECO:0000313" key="1">
    <source>
        <dbReference type="EMBL" id="EOS17335.1"/>
    </source>
</evidence>
<name>S0GR99_9BACT</name>
<gene>
    <name evidence="1" type="ORF">C803_02344</name>
</gene>
<accession>S0GR99</accession>
<organism evidence="1 2">
    <name type="scientific">Parabacteroides goldsteinii dnLKV18</name>
    <dbReference type="NCBI Taxonomy" id="1235789"/>
    <lineage>
        <taxon>Bacteria</taxon>
        <taxon>Pseudomonadati</taxon>
        <taxon>Bacteroidota</taxon>
        <taxon>Bacteroidia</taxon>
        <taxon>Bacteroidales</taxon>
        <taxon>Tannerellaceae</taxon>
        <taxon>Parabacteroides</taxon>
    </lineage>
</organism>
<dbReference type="HOGENOM" id="CLU_3383102_0_0_10"/>
<protein>
    <submittedName>
        <fullName evidence="1">Uncharacterized protein</fullName>
    </submittedName>
</protein>